<protein>
    <submittedName>
        <fullName evidence="2">Uncharacterized protein</fullName>
    </submittedName>
</protein>
<keyword evidence="1" id="KW-1133">Transmembrane helix</keyword>
<organism evidence="2 3">
    <name type="scientific">Ilex paraguariensis</name>
    <name type="common">yerba mate</name>
    <dbReference type="NCBI Taxonomy" id="185542"/>
    <lineage>
        <taxon>Eukaryota</taxon>
        <taxon>Viridiplantae</taxon>
        <taxon>Streptophyta</taxon>
        <taxon>Embryophyta</taxon>
        <taxon>Tracheophyta</taxon>
        <taxon>Spermatophyta</taxon>
        <taxon>Magnoliopsida</taxon>
        <taxon>eudicotyledons</taxon>
        <taxon>Gunneridae</taxon>
        <taxon>Pentapetalae</taxon>
        <taxon>asterids</taxon>
        <taxon>campanulids</taxon>
        <taxon>Aquifoliales</taxon>
        <taxon>Aquifoliaceae</taxon>
        <taxon>Ilex</taxon>
    </lineage>
</organism>
<accession>A0ABC8RDP0</accession>
<comment type="caution">
    <text evidence="2">The sequence shown here is derived from an EMBL/GenBank/DDBJ whole genome shotgun (WGS) entry which is preliminary data.</text>
</comment>
<reference evidence="2 3" key="1">
    <citation type="submission" date="2024-02" db="EMBL/GenBank/DDBJ databases">
        <authorList>
            <person name="Vignale AGUSTIN F."/>
            <person name="Sosa J E."/>
            <person name="Modenutti C."/>
        </authorList>
    </citation>
    <scope>NUCLEOTIDE SEQUENCE [LARGE SCALE GENOMIC DNA]</scope>
</reference>
<proteinExistence type="predicted"/>
<gene>
    <name evidence="2" type="ORF">ILEXP_LOCUS10785</name>
</gene>
<sequence length="100" mass="11172">MSYVVPFHSTLGLQHLALVFCMLSHICGQIYNALVEQCCILLFMLVGLNGPMIMEFLCIQHSWAWFFLGCFACKSENPSVADSSNIPKLLKTPCLLFPGE</sequence>
<name>A0ABC8RDP0_9AQUA</name>
<keyword evidence="1" id="KW-0812">Transmembrane</keyword>
<dbReference type="AlphaFoldDB" id="A0ABC8RDP0"/>
<feature type="transmembrane region" description="Helical" evidence="1">
    <location>
        <begin position="12"/>
        <end position="34"/>
    </location>
</feature>
<dbReference type="EMBL" id="CAUOFW020001280">
    <property type="protein sequence ID" value="CAK9143088.1"/>
    <property type="molecule type" value="Genomic_DNA"/>
</dbReference>
<dbReference type="Proteomes" id="UP001642360">
    <property type="component" value="Unassembled WGS sequence"/>
</dbReference>
<keyword evidence="1" id="KW-0472">Membrane</keyword>
<evidence type="ECO:0000313" key="3">
    <source>
        <dbReference type="Proteomes" id="UP001642360"/>
    </source>
</evidence>
<evidence type="ECO:0000313" key="2">
    <source>
        <dbReference type="EMBL" id="CAK9143088.1"/>
    </source>
</evidence>
<feature type="transmembrane region" description="Helical" evidence="1">
    <location>
        <begin position="41"/>
        <end position="68"/>
    </location>
</feature>
<keyword evidence="3" id="KW-1185">Reference proteome</keyword>
<evidence type="ECO:0000256" key="1">
    <source>
        <dbReference type="SAM" id="Phobius"/>
    </source>
</evidence>